<dbReference type="InterPro" id="IPR016167">
    <property type="entry name" value="FAD-bd_PCMH_sub1"/>
</dbReference>
<feature type="chain" id="PRO_5042047044" description="FAD-binding PCMH-type domain-containing protein" evidence="5">
    <location>
        <begin position="24"/>
        <end position="516"/>
    </location>
</feature>
<dbReference type="PROSITE" id="PS51387">
    <property type="entry name" value="FAD_PCMH"/>
    <property type="match status" value="1"/>
</dbReference>
<feature type="signal peptide" evidence="5">
    <location>
        <begin position="1"/>
        <end position="23"/>
    </location>
</feature>
<dbReference type="InterPro" id="IPR016166">
    <property type="entry name" value="FAD-bd_PCMH"/>
</dbReference>
<reference evidence="7" key="1">
    <citation type="submission" date="2022-07" db="EMBL/GenBank/DDBJ databases">
        <title>Genome Sequence of Physisporinus lineatus.</title>
        <authorList>
            <person name="Buettner E."/>
        </authorList>
    </citation>
    <scope>NUCLEOTIDE SEQUENCE</scope>
    <source>
        <strain evidence="7">VT162</strain>
    </source>
</reference>
<dbReference type="Pfam" id="PF01565">
    <property type="entry name" value="FAD_binding_4"/>
    <property type="match status" value="1"/>
</dbReference>
<organism evidence="7 8">
    <name type="scientific">Meripilus lineatus</name>
    <dbReference type="NCBI Taxonomy" id="2056292"/>
    <lineage>
        <taxon>Eukaryota</taxon>
        <taxon>Fungi</taxon>
        <taxon>Dikarya</taxon>
        <taxon>Basidiomycota</taxon>
        <taxon>Agaricomycotina</taxon>
        <taxon>Agaricomycetes</taxon>
        <taxon>Polyporales</taxon>
        <taxon>Meripilaceae</taxon>
        <taxon>Meripilus</taxon>
    </lineage>
</organism>
<evidence type="ECO:0000256" key="5">
    <source>
        <dbReference type="SAM" id="SignalP"/>
    </source>
</evidence>
<dbReference type="PROSITE" id="PS51257">
    <property type="entry name" value="PROKAR_LIPOPROTEIN"/>
    <property type="match status" value="1"/>
</dbReference>
<dbReference type="AlphaFoldDB" id="A0AAD5YIS3"/>
<dbReference type="InterPro" id="IPR012951">
    <property type="entry name" value="BBE"/>
</dbReference>
<sequence length="516" mass="55937">MRYRISYFLIICTLAVLSACSHSLETRQREDALVACHQISAAISSHSAVFAPGTLHANGPFGCTDAYHDLESSYYSESPEYSEDIEHWVSSSSQPSVCSVEPGNVEDLSKILLIIASHRVPFAVKGGGHIMNPGFSSTRGVHIAMSRFSEINYDASTQTVDVGAGLAFNDVYDALEPFGVTVVGARLPGIGVAGFTLGGGFSWFSNDRGLAVDNVLAFGLVLPNGTYTDVNESSNPDLFFGLKGGSNNFGIVTKFTFKTYPQGQVWGGTYFIRGDYLDKVNAAISKFTSPLQDPKASLMAGYTFSNGSASAALWLFYNGPTPAPGTFDDILAIPAYQQNVSTQSFASLIRNIPNTLQPGARGVFNTLSLTSHPEALLKAVVNETTFWGESLISEPGISSTYILQPFLPSAFTHGPDGSSAFPFSHRLMLPACISYIWTNSTLDALMYEVTRRSTRHLALVAEAEGQDIADLPLYGNYAIFRTPLERIYGENLGRLRSIKRQYDPNNVMALTGGWKF</sequence>
<dbReference type="Gene3D" id="3.30.43.10">
    <property type="entry name" value="Uridine Diphospho-n-acetylenolpyruvylglucosamine Reductase, domain 2"/>
    <property type="match status" value="1"/>
</dbReference>
<dbReference type="SUPFAM" id="SSF56176">
    <property type="entry name" value="FAD-binding/transporter-associated domain-like"/>
    <property type="match status" value="1"/>
</dbReference>
<dbReference type="InterPro" id="IPR016169">
    <property type="entry name" value="FAD-bd_PCMH_sub2"/>
</dbReference>
<gene>
    <name evidence="7" type="ORF">NLI96_g5751</name>
</gene>
<dbReference type="InterPro" id="IPR006094">
    <property type="entry name" value="Oxid_FAD_bind_N"/>
</dbReference>
<dbReference type="Proteomes" id="UP001212997">
    <property type="component" value="Unassembled WGS sequence"/>
</dbReference>
<evidence type="ECO:0000256" key="3">
    <source>
        <dbReference type="ARBA" id="ARBA00022827"/>
    </source>
</evidence>
<feature type="domain" description="FAD-binding PCMH-type" evidence="6">
    <location>
        <begin position="92"/>
        <end position="262"/>
    </location>
</feature>
<dbReference type="PANTHER" id="PTHR42973">
    <property type="entry name" value="BINDING OXIDOREDUCTASE, PUTATIVE (AFU_ORTHOLOGUE AFUA_1G17690)-RELATED"/>
    <property type="match status" value="1"/>
</dbReference>
<keyword evidence="4" id="KW-0560">Oxidoreductase</keyword>
<dbReference type="GO" id="GO:0071949">
    <property type="term" value="F:FAD binding"/>
    <property type="evidence" value="ECO:0007669"/>
    <property type="project" value="InterPro"/>
</dbReference>
<keyword evidence="2" id="KW-0285">Flavoprotein</keyword>
<dbReference type="PANTHER" id="PTHR42973:SF13">
    <property type="entry name" value="FAD-BINDING PCMH-TYPE DOMAIN-CONTAINING PROTEIN"/>
    <property type="match status" value="1"/>
</dbReference>
<evidence type="ECO:0000259" key="6">
    <source>
        <dbReference type="PROSITE" id="PS51387"/>
    </source>
</evidence>
<keyword evidence="8" id="KW-1185">Reference proteome</keyword>
<evidence type="ECO:0000256" key="2">
    <source>
        <dbReference type="ARBA" id="ARBA00022630"/>
    </source>
</evidence>
<keyword evidence="5" id="KW-0732">Signal</keyword>
<accession>A0AAD5YIS3</accession>
<comment type="similarity">
    <text evidence="1">Belongs to the oxygen-dependent FAD-linked oxidoreductase family.</text>
</comment>
<evidence type="ECO:0000256" key="1">
    <source>
        <dbReference type="ARBA" id="ARBA00005466"/>
    </source>
</evidence>
<evidence type="ECO:0000313" key="7">
    <source>
        <dbReference type="EMBL" id="KAJ3484279.1"/>
    </source>
</evidence>
<protein>
    <recommendedName>
        <fullName evidence="6">FAD-binding PCMH-type domain-containing protein</fullName>
    </recommendedName>
</protein>
<comment type="caution">
    <text evidence="7">The sequence shown here is derived from an EMBL/GenBank/DDBJ whole genome shotgun (WGS) entry which is preliminary data.</text>
</comment>
<evidence type="ECO:0000256" key="4">
    <source>
        <dbReference type="ARBA" id="ARBA00023002"/>
    </source>
</evidence>
<dbReference type="Gene3D" id="3.40.462.20">
    <property type="match status" value="1"/>
</dbReference>
<dbReference type="Pfam" id="PF08031">
    <property type="entry name" value="BBE"/>
    <property type="match status" value="1"/>
</dbReference>
<evidence type="ECO:0000313" key="8">
    <source>
        <dbReference type="Proteomes" id="UP001212997"/>
    </source>
</evidence>
<dbReference type="InterPro" id="IPR036318">
    <property type="entry name" value="FAD-bd_PCMH-like_sf"/>
</dbReference>
<dbReference type="InterPro" id="IPR050416">
    <property type="entry name" value="FAD-linked_Oxidoreductase"/>
</dbReference>
<dbReference type="GO" id="GO:0016491">
    <property type="term" value="F:oxidoreductase activity"/>
    <property type="evidence" value="ECO:0007669"/>
    <property type="project" value="UniProtKB-KW"/>
</dbReference>
<dbReference type="Gene3D" id="3.30.465.10">
    <property type="match status" value="1"/>
</dbReference>
<dbReference type="EMBL" id="JANAWD010000195">
    <property type="protein sequence ID" value="KAJ3484279.1"/>
    <property type="molecule type" value="Genomic_DNA"/>
</dbReference>
<keyword evidence="3" id="KW-0274">FAD</keyword>
<name>A0AAD5YIS3_9APHY</name>
<proteinExistence type="inferred from homology"/>